<evidence type="ECO:0000256" key="4">
    <source>
        <dbReference type="SAM" id="MobiDB-lite"/>
    </source>
</evidence>
<dbReference type="PROSITE" id="PS50048">
    <property type="entry name" value="ZN2_CY6_FUNGAL_2"/>
    <property type="match status" value="1"/>
</dbReference>
<dbReference type="CDD" id="cd00067">
    <property type="entry name" value="GAL4"/>
    <property type="match status" value="1"/>
</dbReference>
<dbReference type="PROSITE" id="PS00012">
    <property type="entry name" value="PHOSPHOPANTETHEINE"/>
    <property type="match status" value="1"/>
</dbReference>
<dbReference type="Pfam" id="PF11951">
    <property type="entry name" value="Fungal_trans_2"/>
    <property type="match status" value="1"/>
</dbReference>
<dbReference type="InterPro" id="IPR009081">
    <property type="entry name" value="PP-bd_ACP"/>
</dbReference>
<dbReference type="InterPro" id="IPR001138">
    <property type="entry name" value="Zn2Cys6_DnaBD"/>
</dbReference>
<evidence type="ECO:0000259" key="5">
    <source>
        <dbReference type="PROSITE" id="PS50048"/>
    </source>
</evidence>
<evidence type="ECO:0000313" key="8">
    <source>
        <dbReference type="Proteomes" id="UP000254866"/>
    </source>
</evidence>
<dbReference type="SUPFAM" id="SSF56801">
    <property type="entry name" value="Acetyl-CoA synthetase-like"/>
    <property type="match status" value="1"/>
</dbReference>
<dbReference type="GO" id="GO:0016874">
    <property type="term" value="F:ligase activity"/>
    <property type="evidence" value="ECO:0007669"/>
    <property type="project" value="UniProtKB-KW"/>
</dbReference>
<dbReference type="GO" id="GO:0008270">
    <property type="term" value="F:zinc ion binding"/>
    <property type="evidence" value="ECO:0007669"/>
    <property type="project" value="InterPro"/>
</dbReference>
<keyword evidence="1" id="KW-0596">Phosphopantetheine</keyword>
<gene>
    <name evidence="7" type="ORF">BP5553_08890</name>
</gene>
<dbReference type="InterPro" id="IPR036864">
    <property type="entry name" value="Zn2-C6_fun-type_DNA-bd_sf"/>
</dbReference>
<feature type="domain" description="Zn(2)-C6 fungal-type" evidence="5">
    <location>
        <begin position="24"/>
        <end position="55"/>
    </location>
</feature>
<dbReference type="GO" id="GO:0044550">
    <property type="term" value="P:secondary metabolite biosynthetic process"/>
    <property type="evidence" value="ECO:0007669"/>
    <property type="project" value="TreeGrafter"/>
</dbReference>
<dbReference type="PANTHER" id="PTHR45527:SF12">
    <property type="entry name" value="NONRIBOSOMAL PEPTIDE SYNTHETASE IVOA"/>
    <property type="match status" value="1"/>
</dbReference>
<dbReference type="InterPro" id="IPR036736">
    <property type="entry name" value="ACP-like_sf"/>
</dbReference>
<dbReference type="SMART" id="SM00066">
    <property type="entry name" value="GAL4"/>
    <property type="match status" value="1"/>
</dbReference>
<organism evidence="7 8">
    <name type="scientific">Venustampulla echinocandica</name>
    <dbReference type="NCBI Taxonomy" id="2656787"/>
    <lineage>
        <taxon>Eukaryota</taxon>
        <taxon>Fungi</taxon>
        <taxon>Dikarya</taxon>
        <taxon>Ascomycota</taxon>
        <taxon>Pezizomycotina</taxon>
        <taxon>Leotiomycetes</taxon>
        <taxon>Helotiales</taxon>
        <taxon>Pleuroascaceae</taxon>
        <taxon>Venustampulla</taxon>
    </lineage>
</organism>
<evidence type="ECO:0000256" key="2">
    <source>
        <dbReference type="ARBA" id="ARBA00022553"/>
    </source>
</evidence>
<dbReference type="Pfam" id="PF00172">
    <property type="entry name" value="Zn_clus"/>
    <property type="match status" value="1"/>
</dbReference>
<dbReference type="Gene3D" id="3.30.559.30">
    <property type="entry name" value="Nonribosomal peptide synthetase, condensation domain"/>
    <property type="match status" value="1"/>
</dbReference>
<dbReference type="InterPro" id="IPR021858">
    <property type="entry name" value="Fun_TF"/>
</dbReference>
<dbReference type="Proteomes" id="UP000254866">
    <property type="component" value="Unassembled WGS sequence"/>
</dbReference>
<accession>A0A370TDC7</accession>
<evidence type="ECO:0000259" key="6">
    <source>
        <dbReference type="PROSITE" id="PS50075"/>
    </source>
</evidence>
<dbReference type="InterPro" id="IPR042099">
    <property type="entry name" value="ANL_N_sf"/>
</dbReference>
<feature type="domain" description="Carrier" evidence="6">
    <location>
        <begin position="998"/>
        <end position="1073"/>
    </location>
</feature>
<dbReference type="Gene3D" id="4.10.240.10">
    <property type="entry name" value="Zn(2)-C6 fungal-type DNA-binding domain"/>
    <property type="match status" value="1"/>
</dbReference>
<keyword evidence="3" id="KW-0539">Nucleus</keyword>
<dbReference type="GO" id="GO:0000981">
    <property type="term" value="F:DNA-binding transcription factor activity, RNA polymerase II-specific"/>
    <property type="evidence" value="ECO:0007669"/>
    <property type="project" value="InterPro"/>
</dbReference>
<evidence type="ECO:0000256" key="3">
    <source>
        <dbReference type="ARBA" id="ARBA00023242"/>
    </source>
</evidence>
<dbReference type="GO" id="GO:0043041">
    <property type="term" value="P:amino acid activation for nonribosomal peptide biosynthetic process"/>
    <property type="evidence" value="ECO:0007669"/>
    <property type="project" value="TreeGrafter"/>
</dbReference>
<feature type="region of interest" description="Disordered" evidence="4">
    <location>
        <begin position="112"/>
        <end position="142"/>
    </location>
</feature>
<dbReference type="STRING" id="2656787.A0A370TDC7"/>
<keyword evidence="8" id="KW-1185">Reference proteome</keyword>
<dbReference type="PROSITE" id="PS50075">
    <property type="entry name" value="CARRIER"/>
    <property type="match status" value="1"/>
</dbReference>
<dbReference type="SUPFAM" id="SSF47336">
    <property type="entry name" value="ACP-like"/>
    <property type="match status" value="1"/>
</dbReference>
<dbReference type="EMBL" id="NPIC01000010">
    <property type="protein sequence ID" value="RDL32434.1"/>
    <property type="molecule type" value="Genomic_DNA"/>
</dbReference>
<reference evidence="7 8" key="1">
    <citation type="journal article" date="2018" name="IMA Fungus">
        <title>IMA Genome-F 9: Draft genome sequence of Annulohypoxylon stygium, Aspergillus mulundensis, Berkeleyomyces basicola (syn. Thielaviopsis basicola), Ceratocystis smalleyi, two Cercospora beticola strains, Coleophoma cylindrospora, Fusarium fracticaudum, Phialophora cf. hyalina, and Morchella septimelata.</title>
        <authorList>
            <person name="Wingfield B.D."/>
            <person name="Bills G.F."/>
            <person name="Dong Y."/>
            <person name="Huang W."/>
            <person name="Nel W.J."/>
            <person name="Swalarsk-Parry B.S."/>
            <person name="Vaghefi N."/>
            <person name="Wilken P.M."/>
            <person name="An Z."/>
            <person name="de Beer Z.W."/>
            <person name="De Vos L."/>
            <person name="Chen L."/>
            <person name="Duong T.A."/>
            <person name="Gao Y."/>
            <person name="Hammerbacher A."/>
            <person name="Kikkert J.R."/>
            <person name="Li Y."/>
            <person name="Li H."/>
            <person name="Li K."/>
            <person name="Li Q."/>
            <person name="Liu X."/>
            <person name="Ma X."/>
            <person name="Naidoo K."/>
            <person name="Pethybridge S.J."/>
            <person name="Sun J."/>
            <person name="Steenkamp E.T."/>
            <person name="van der Nest M.A."/>
            <person name="van Wyk S."/>
            <person name="Wingfield M.J."/>
            <person name="Xiong C."/>
            <person name="Yue Q."/>
            <person name="Zhang X."/>
        </authorList>
    </citation>
    <scope>NUCLEOTIDE SEQUENCE [LARGE SCALE GENOMIC DNA]</scope>
    <source>
        <strain evidence="7 8">BP 5553</strain>
    </source>
</reference>
<sequence length="1498" mass="167125">MLNTEPAHAGQKDGKKTRQRKIRVCTECRKRKQRCDQAWPCHNCTRRYPPVLCTYADSRNPNNKHNPNSEKLVQLGGDPQAGDGFTPQATQNVARRPGSTASIIIPLHETRQPPIARDPSTTGPSALMRRENGWGATSFRKDPTKMEHLPPEYVFGGSDILNVFRVDQSSPFYPLRDSLPTPNVRVMIVKVRDVAIEPLHYLPIEPSRRNAELLHFFLQKLSSFMSTIDGKDPPEDFMARWLSFMIQSPFMIHITILAAAYFQAVTNNIDVKKSVDVAIAKVNLISLINDHITSNSKGVDDEAIAAVMSLAYNELIYADKRSTLGHMIGLREMIRTRGGLENVRLSELRVMLMRTDYQVACTLECDPIIQGVQEATILMAYPIQLDSPLLVSSNLFVDSIDFHSINTATATILDDMRFITTSIMTLSGAEHPELAKVKFLATVRWIHQRLTSEKPEAHLANDFVYQTCRATAIIYTTAVLSGQPFSEACTSELLQNVWRVMWRVPLPRWKQIPGVFFWVVLVANPFARNRPEGRFLKGVIAGNTVAMGLADWDATTAILKTFLALQRWLGGKDLESSIILDNRLGISRSPEGGLPAWALTQNVLNAKFSEKQYESVFTRSPGSCASLLFWLPTAIRGFLEDEYIYDREIASFLAAMEIQILEEVIDHSLRRPKLQAIIFQDLPRQLWPTAFGGCTCIPKEEDVYGDVFAFLRETRVTQLAVPPTYLKLFSPQQASSTPDLQAIVVASELVHGDLIASWAPHVRFNIAYGPTETFYSAITPTLKATDNIMGLIGEPIACRYWLANIEDPEVLAQDGELAETRSVFIENPSWAKATHGEKPRRFFLTGDLVKRQADGRRLACGRKDTQVKINGWPVAVQKIDSSILDSKLVAFVATGSPESDKSTAPQVQWQTVEALSLIFQETKNFLAAILPARMIPAFFVPLSHLPIVTANGKLSRQVLVSMGERFDRQEVDILLEAAREHRPSPTGAINGLPKSEVPQLSDMEVQLRMLWTEALQFSTEIWPSDNFLALGGDSIAAVRLSVAANRQGLKLRVADILRNPILRDMAVKVQPLPPRDLAANGTSVGPFSVMGGREDSSVQALISQAAAMSGHQEPDVLDIFPAISDRPYMIMQSISSPEAFVSTLTFDLPVDLDFDRFKKAWESTFELADILRTRYIPWEQKGFVCVTFQEDFVLTTHDNLNSLLVEKKKSVALTIDTIKQFYYGETPAPFVPFRNFVQSVLSADTEGNSSIWVQKLAGGTAASFPALVGPNGPKMPVASEVETHNISIPRNLQSDIMTTTIIRAALGLTVAHMSNPGTHDVLFIEGWSGRDVMIDHDPDRILGPTMFPGGTRINFEAEQSVNSFLKDVQEDNLELIQHMSIELPMLQAALNPFPRVGLNIEHASSVAWSNGLFEFVSETAHGICRVGIPLSVICRFDDESITKIELHYDPDLIPKTKLHEFLQLYKAYMSELSQPLNRGVAISELQRKMSDEDHLRTD</sequence>
<dbReference type="Gene3D" id="1.10.1200.10">
    <property type="entry name" value="ACP-like"/>
    <property type="match status" value="1"/>
</dbReference>
<protein>
    <recommendedName>
        <fullName evidence="9">Zn(2)-C6 fungal-type domain-containing protein</fullName>
    </recommendedName>
</protein>
<dbReference type="Pfam" id="PF00550">
    <property type="entry name" value="PP-binding"/>
    <property type="match status" value="1"/>
</dbReference>
<dbReference type="Gene3D" id="3.30.300.30">
    <property type="match status" value="1"/>
</dbReference>
<dbReference type="PROSITE" id="PS00463">
    <property type="entry name" value="ZN2_CY6_FUNGAL_1"/>
    <property type="match status" value="1"/>
</dbReference>
<evidence type="ECO:0008006" key="9">
    <source>
        <dbReference type="Google" id="ProtNLM"/>
    </source>
</evidence>
<dbReference type="InterPro" id="IPR006162">
    <property type="entry name" value="Ppantetheine_attach_site"/>
</dbReference>
<dbReference type="InterPro" id="IPR045851">
    <property type="entry name" value="AMP-bd_C_sf"/>
</dbReference>
<dbReference type="RefSeq" id="XP_031866156.1">
    <property type="nucleotide sequence ID" value="XM_032017513.1"/>
</dbReference>
<dbReference type="SUPFAM" id="SSF57701">
    <property type="entry name" value="Zn2/Cys6 DNA-binding domain"/>
    <property type="match status" value="1"/>
</dbReference>
<dbReference type="PANTHER" id="PTHR45527">
    <property type="entry name" value="NONRIBOSOMAL PEPTIDE SYNTHETASE"/>
    <property type="match status" value="1"/>
</dbReference>
<dbReference type="GO" id="GO:0031177">
    <property type="term" value="F:phosphopantetheine binding"/>
    <property type="evidence" value="ECO:0007669"/>
    <property type="project" value="TreeGrafter"/>
</dbReference>
<name>A0A370TDC7_9HELO</name>
<dbReference type="GeneID" id="43601739"/>
<proteinExistence type="predicted"/>
<dbReference type="GO" id="GO:0005737">
    <property type="term" value="C:cytoplasm"/>
    <property type="evidence" value="ECO:0007669"/>
    <property type="project" value="TreeGrafter"/>
</dbReference>
<evidence type="ECO:0000256" key="1">
    <source>
        <dbReference type="ARBA" id="ARBA00022450"/>
    </source>
</evidence>
<comment type="caution">
    <text evidence="7">The sequence shown here is derived from an EMBL/GenBank/DDBJ whole genome shotgun (WGS) entry which is preliminary data.</text>
</comment>
<dbReference type="SUPFAM" id="SSF52777">
    <property type="entry name" value="CoA-dependent acyltransferases"/>
    <property type="match status" value="2"/>
</dbReference>
<evidence type="ECO:0000313" key="7">
    <source>
        <dbReference type="EMBL" id="RDL32434.1"/>
    </source>
</evidence>
<dbReference type="OrthoDB" id="415825at2759"/>
<dbReference type="Gene3D" id="3.40.50.12780">
    <property type="entry name" value="N-terminal domain of ligase-like"/>
    <property type="match status" value="1"/>
</dbReference>
<keyword evidence="2" id="KW-0597">Phosphoprotein</keyword>